<dbReference type="FunFam" id="3.30.2080.10:FF:000001">
    <property type="entry name" value="Alpha-1,2-mannosidase subfamily"/>
    <property type="match status" value="1"/>
</dbReference>
<evidence type="ECO:0000256" key="4">
    <source>
        <dbReference type="SAM" id="SignalP"/>
    </source>
</evidence>
<dbReference type="InterPro" id="IPR014718">
    <property type="entry name" value="GH-type_carb-bd"/>
</dbReference>
<comment type="subunit">
    <text evidence="2">Monomer.</text>
</comment>
<evidence type="ECO:0000256" key="2">
    <source>
        <dbReference type="ARBA" id="ARBA00011245"/>
    </source>
</evidence>
<dbReference type="Gene3D" id="1.20.1050.60">
    <property type="entry name" value="alpha-1,2-mannosidase"/>
    <property type="match status" value="1"/>
</dbReference>
<feature type="signal peptide" evidence="4">
    <location>
        <begin position="1"/>
        <end position="23"/>
    </location>
</feature>
<name>A0A069QI48_HOYLO</name>
<dbReference type="AlphaFoldDB" id="A0A069QI48"/>
<evidence type="ECO:0000313" key="7">
    <source>
        <dbReference type="EMBL" id="KDR52475.1"/>
    </source>
</evidence>
<evidence type="ECO:0000256" key="1">
    <source>
        <dbReference type="ARBA" id="ARBA00001913"/>
    </source>
</evidence>
<dbReference type="EMBL" id="JNGW01000062">
    <property type="protein sequence ID" value="KDR52475.1"/>
    <property type="molecule type" value="Genomic_DNA"/>
</dbReference>
<dbReference type="Gene3D" id="2.70.98.10">
    <property type="match status" value="1"/>
</dbReference>
<gene>
    <name evidence="7" type="ORF">HMPREF1991_01428</name>
</gene>
<keyword evidence="4" id="KW-0732">Signal</keyword>
<dbReference type="Pfam" id="PF07971">
    <property type="entry name" value="Glyco_hydro_92"/>
    <property type="match status" value="1"/>
</dbReference>
<dbReference type="GO" id="GO:0006516">
    <property type="term" value="P:glycoprotein catabolic process"/>
    <property type="evidence" value="ECO:0007669"/>
    <property type="project" value="TreeGrafter"/>
</dbReference>
<dbReference type="RefSeq" id="WP_018968167.1">
    <property type="nucleotide sequence ID" value="NZ_KB899222.1"/>
</dbReference>
<keyword evidence="8" id="KW-1185">Reference proteome</keyword>
<dbReference type="Gene3D" id="1.20.1610.10">
    <property type="entry name" value="alpha-1,2-mannosidases domains"/>
    <property type="match status" value="1"/>
</dbReference>
<dbReference type="GO" id="GO:0030246">
    <property type="term" value="F:carbohydrate binding"/>
    <property type="evidence" value="ECO:0007669"/>
    <property type="project" value="InterPro"/>
</dbReference>
<dbReference type="Gene3D" id="3.30.2080.10">
    <property type="entry name" value="GH92 mannosidase domain"/>
    <property type="match status" value="1"/>
</dbReference>
<dbReference type="NCBIfam" id="TIGR01180">
    <property type="entry name" value="aman2_put"/>
    <property type="match status" value="1"/>
</dbReference>
<dbReference type="InterPro" id="IPR005887">
    <property type="entry name" value="GH92_a_mannosidase_put"/>
</dbReference>
<feature type="chain" id="PRO_5001665342" evidence="4">
    <location>
        <begin position="24"/>
        <end position="754"/>
    </location>
</feature>
<dbReference type="eggNOG" id="COG3537">
    <property type="taxonomic scope" value="Bacteria"/>
</dbReference>
<evidence type="ECO:0000259" key="5">
    <source>
        <dbReference type="Pfam" id="PF07971"/>
    </source>
</evidence>
<accession>A0A069QI48</accession>
<dbReference type="PANTHER" id="PTHR12143">
    <property type="entry name" value="PEPTIDE N-GLYCANASE PNGASE -RELATED"/>
    <property type="match status" value="1"/>
</dbReference>
<proteinExistence type="predicted"/>
<dbReference type="HOGENOM" id="CLU_003690_2_0_10"/>
<dbReference type="GO" id="GO:0000224">
    <property type="term" value="F:peptide-N4-(N-acetyl-beta-glucosaminyl)asparagine amidase activity"/>
    <property type="evidence" value="ECO:0007669"/>
    <property type="project" value="TreeGrafter"/>
</dbReference>
<reference evidence="7 8" key="1">
    <citation type="submission" date="2013-08" db="EMBL/GenBank/DDBJ databases">
        <authorList>
            <person name="Weinstock G."/>
            <person name="Sodergren E."/>
            <person name="Wylie T."/>
            <person name="Fulton L."/>
            <person name="Fulton R."/>
            <person name="Fronick C."/>
            <person name="O'Laughlin M."/>
            <person name="Godfrey J."/>
            <person name="Miner T."/>
            <person name="Herter B."/>
            <person name="Appelbaum E."/>
            <person name="Cordes M."/>
            <person name="Lek S."/>
            <person name="Wollam A."/>
            <person name="Pepin K.H."/>
            <person name="Palsikar V.B."/>
            <person name="Mitreva M."/>
            <person name="Wilson R.K."/>
        </authorList>
    </citation>
    <scope>NUCLEOTIDE SEQUENCE [LARGE SCALE GENOMIC DNA]</scope>
    <source>
        <strain evidence="7 8">ATCC 15930</strain>
    </source>
</reference>
<comment type="caution">
    <text evidence="7">The sequence shown here is derived from an EMBL/GenBank/DDBJ whole genome shotgun (WGS) entry which is preliminary data.</text>
</comment>
<dbReference type="SUPFAM" id="SSF48208">
    <property type="entry name" value="Six-hairpin glycosidases"/>
    <property type="match status" value="1"/>
</dbReference>
<feature type="domain" description="Glycosyl hydrolase family 92 N-terminal" evidence="6">
    <location>
        <begin position="31"/>
        <end position="271"/>
    </location>
</feature>
<dbReference type="InterPro" id="IPR041371">
    <property type="entry name" value="GH92_N"/>
</dbReference>
<dbReference type="GO" id="GO:0005975">
    <property type="term" value="P:carbohydrate metabolic process"/>
    <property type="evidence" value="ECO:0007669"/>
    <property type="project" value="InterPro"/>
</dbReference>
<organism evidence="7 8">
    <name type="scientific">Hoylesella loescheii DSM 19665 = JCM 12249 = ATCC 15930</name>
    <dbReference type="NCBI Taxonomy" id="1122985"/>
    <lineage>
        <taxon>Bacteria</taxon>
        <taxon>Pseudomonadati</taxon>
        <taxon>Bacteroidota</taxon>
        <taxon>Bacteroidia</taxon>
        <taxon>Bacteroidales</taxon>
        <taxon>Prevotellaceae</taxon>
        <taxon>Hoylesella</taxon>
    </lineage>
</organism>
<dbReference type="PATRIC" id="fig|1122985.7.peg.1482"/>
<dbReference type="GO" id="GO:0005829">
    <property type="term" value="C:cytosol"/>
    <property type="evidence" value="ECO:0007669"/>
    <property type="project" value="TreeGrafter"/>
</dbReference>
<dbReference type="Proteomes" id="UP000027442">
    <property type="component" value="Unassembled WGS sequence"/>
</dbReference>
<comment type="cofactor">
    <cofactor evidence="1">
        <name>Ca(2+)</name>
        <dbReference type="ChEBI" id="CHEBI:29108"/>
    </cofactor>
</comment>
<dbReference type="PANTHER" id="PTHR12143:SF39">
    <property type="entry name" value="SECRETED PROTEIN"/>
    <property type="match status" value="1"/>
</dbReference>
<dbReference type="InterPro" id="IPR008928">
    <property type="entry name" value="6-hairpin_glycosidase_sf"/>
</dbReference>
<evidence type="ECO:0000313" key="8">
    <source>
        <dbReference type="Proteomes" id="UP000027442"/>
    </source>
</evidence>
<dbReference type="Pfam" id="PF17678">
    <property type="entry name" value="Glyco_hydro_92N"/>
    <property type="match status" value="1"/>
</dbReference>
<dbReference type="InterPro" id="IPR050883">
    <property type="entry name" value="PNGase"/>
</dbReference>
<feature type="domain" description="Glycosyl hydrolase family 92" evidence="5">
    <location>
        <begin position="277"/>
        <end position="736"/>
    </location>
</feature>
<keyword evidence="3" id="KW-0106">Calcium</keyword>
<protein>
    <submittedName>
        <fullName evidence="7">Putative alpha-1,2-mannosidase</fullName>
    </submittedName>
</protein>
<dbReference type="InterPro" id="IPR012939">
    <property type="entry name" value="Glyco_hydro_92"/>
</dbReference>
<evidence type="ECO:0000259" key="6">
    <source>
        <dbReference type="Pfam" id="PF17678"/>
    </source>
</evidence>
<sequence length="754" mass="84783">MLKTVRFWVCLALISGIPRAFFAQDKTPYQLVNPFIGTGNEGNCFPGAQAPFGMLSLSPNNTFDNYEDATSRPGYKYFRNEINGFGLTHYSGVGCHAMQDLQFMPVAGTLDKSPVNDKHAYVSRFSHEREKAMPGYYSVTLDNYLIDAKFAATVHSAIGEITYRGDQEAHLVFAPTNCANGIGDGELHIESTAMTVTGWVSTGGFCWRDPKDRPYRVFFVAKFNTKFSSYGVWKGKTKTEGVSNVAGNDLGAYVSFGKLNGKAVKMKVGISYVSIENARKNLQEEISCWEFDDVYRATKSQWERMLSRLTVEGGSESQRQAFYTAVYHNLLHPNVYSDVNGDYMGFDDKVHRVANGRKHYANFSLWDTYRTTAPLQALIAPDEASDMAQSLLLDAEQGGAYPNWSMNNVEYGVMNGYSTFPFIANLYAFGARNFDLQATKEMMKRVSMKHIKCKGFHGWEHVEDYMTYGYVPVDRHGHGASMTLEYSIDDFSIAQICKAAGDEAAYNYYMNRSQSFENLFDEETRLIRPRNANGRFLTPFTPNMEKGFNEGNAMQYFWSVPHNVDALTDFCGGKEAMEKRLDTFTSQVKHGWAPDVPYYWLGNEPCFGSAYVYNFLGKAWKSQRLVRNILNRFDNTPNGLPGDDDAGAMSALYIFSAMGLYPYIPGIGGFVITGPLFSKVQLQLKEGKTLTLMGANAGNEAPYIQRLQVDGRETTSTWIDWNKLKNGAKLNFVMGKEPNKQWGTTEKDVPPSYY</sequence>
<evidence type="ECO:0000256" key="3">
    <source>
        <dbReference type="ARBA" id="ARBA00022837"/>
    </source>
</evidence>